<dbReference type="EMBL" id="JAACFV010000155">
    <property type="protein sequence ID" value="KAF7503955.1"/>
    <property type="molecule type" value="Genomic_DNA"/>
</dbReference>
<dbReference type="AlphaFoldDB" id="A0A8H7A7A2"/>
<feature type="region of interest" description="Disordered" evidence="1">
    <location>
        <begin position="729"/>
        <end position="898"/>
    </location>
</feature>
<dbReference type="PROSITE" id="PS50011">
    <property type="entry name" value="PROTEIN_KINASE_DOM"/>
    <property type="match status" value="1"/>
</dbReference>
<dbReference type="PANTHER" id="PTHR12984:SF6">
    <property type="entry name" value="SCY1-LIKE PROTEIN 2"/>
    <property type="match status" value="1"/>
</dbReference>
<dbReference type="SUPFAM" id="SSF56112">
    <property type="entry name" value="Protein kinase-like (PK-like)"/>
    <property type="match status" value="1"/>
</dbReference>
<dbReference type="GO" id="GO:0005524">
    <property type="term" value="F:ATP binding"/>
    <property type="evidence" value="ECO:0007669"/>
    <property type="project" value="InterPro"/>
</dbReference>
<dbReference type="OrthoDB" id="79687at2759"/>
<feature type="compositionally biased region" description="Pro residues" evidence="1">
    <location>
        <begin position="828"/>
        <end position="847"/>
    </location>
</feature>
<feature type="domain" description="Protein kinase" evidence="2">
    <location>
        <begin position="32"/>
        <end position="350"/>
    </location>
</feature>
<feature type="compositionally biased region" description="Polar residues" evidence="1">
    <location>
        <begin position="671"/>
        <end position="699"/>
    </location>
</feature>
<dbReference type="PANTHER" id="PTHR12984">
    <property type="entry name" value="SCY1-RELATED S/T PROTEIN KINASE-LIKE"/>
    <property type="match status" value="1"/>
</dbReference>
<feature type="compositionally biased region" description="Polar residues" evidence="1">
    <location>
        <begin position="786"/>
        <end position="802"/>
    </location>
</feature>
<accession>A0A8H7A7A2</accession>
<evidence type="ECO:0000259" key="2">
    <source>
        <dbReference type="PROSITE" id="PS50011"/>
    </source>
</evidence>
<reference evidence="3" key="1">
    <citation type="submission" date="2020-02" db="EMBL/GenBank/DDBJ databases">
        <authorList>
            <person name="Palmer J.M."/>
        </authorList>
    </citation>
    <scope>NUCLEOTIDE SEQUENCE</scope>
    <source>
        <strain evidence="3">EPUS1.4</strain>
        <tissue evidence="3">Thallus</tissue>
    </source>
</reference>
<dbReference type="InterPro" id="IPR016024">
    <property type="entry name" value="ARM-type_fold"/>
</dbReference>
<dbReference type="InterPro" id="IPR000719">
    <property type="entry name" value="Prot_kinase_dom"/>
</dbReference>
<feature type="compositionally biased region" description="Polar residues" evidence="1">
    <location>
        <begin position="746"/>
        <end position="763"/>
    </location>
</feature>
<dbReference type="InterPro" id="IPR051177">
    <property type="entry name" value="CIK-Related_Protein"/>
</dbReference>
<keyword evidence="4" id="KW-1185">Reference proteome</keyword>
<dbReference type="Proteomes" id="UP000606974">
    <property type="component" value="Unassembled WGS sequence"/>
</dbReference>
<evidence type="ECO:0000256" key="1">
    <source>
        <dbReference type="SAM" id="MobiDB-lite"/>
    </source>
</evidence>
<feature type="compositionally biased region" description="Low complexity" evidence="1">
    <location>
        <begin position="848"/>
        <end position="857"/>
    </location>
</feature>
<dbReference type="Gene3D" id="1.10.510.10">
    <property type="entry name" value="Transferase(Phosphotransferase) domain 1"/>
    <property type="match status" value="1"/>
</dbReference>
<gene>
    <name evidence="3" type="ORF">GJ744_002980</name>
</gene>
<organism evidence="3 4">
    <name type="scientific">Endocarpon pusillum</name>
    <dbReference type="NCBI Taxonomy" id="364733"/>
    <lineage>
        <taxon>Eukaryota</taxon>
        <taxon>Fungi</taxon>
        <taxon>Dikarya</taxon>
        <taxon>Ascomycota</taxon>
        <taxon>Pezizomycotina</taxon>
        <taxon>Eurotiomycetes</taxon>
        <taxon>Chaetothyriomycetidae</taxon>
        <taxon>Verrucariales</taxon>
        <taxon>Verrucariaceae</taxon>
        <taxon>Endocarpon</taxon>
    </lineage>
</organism>
<protein>
    <recommendedName>
        <fullName evidence="2">Protein kinase domain-containing protein</fullName>
    </recommendedName>
</protein>
<feature type="region of interest" description="Disordered" evidence="1">
    <location>
        <begin position="667"/>
        <end position="699"/>
    </location>
</feature>
<name>A0A8H7A7A2_9EURO</name>
<comment type="caution">
    <text evidence="3">The sequence shown here is derived from an EMBL/GenBank/DDBJ whole genome shotgun (WGS) entry which is preliminary data.</text>
</comment>
<dbReference type="CDD" id="cd14011">
    <property type="entry name" value="PK_SCY1_like"/>
    <property type="match status" value="1"/>
</dbReference>
<dbReference type="Gene3D" id="1.25.10.10">
    <property type="entry name" value="Leucine-rich Repeat Variant"/>
    <property type="match status" value="1"/>
</dbReference>
<dbReference type="Gene3D" id="3.30.200.20">
    <property type="entry name" value="Phosphorylase Kinase, domain 1"/>
    <property type="match status" value="1"/>
</dbReference>
<dbReference type="GO" id="GO:0004672">
    <property type="term" value="F:protein kinase activity"/>
    <property type="evidence" value="ECO:0007669"/>
    <property type="project" value="InterPro"/>
</dbReference>
<proteinExistence type="predicted"/>
<feature type="compositionally biased region" description="Low complexity" evidence="1">
    <location>
        <begin position="776"/>
        <end position="785"/>
    </location>
</feature>
<dbReference type="InterPro" id="IPR011989">
    <property type="entry name" value="ARM-like"/>
</dbReference>
<evidence type="ECO:0000313" key="3">
    <source>
        <dbReference type="EMBL" id="KAF7503955.1"/>
    </source>
</evidence>
<dbReference type="SMART" id="SM00220">
    <property type="entry name" value="S_TKc"/>
    <property type="match status" value="1"/>
</dbReference>
<sequence>MFSAAFKSFTSNILANYEIAKTPIAASGVWTIFDGKKKSTGMLVSVFVFDRKSLDLGTSNAFGARTSATSIRKVQDEIVERLKKEASSLARLRHPSILQLVEPVEETRVGGLMFATELITASLAGLLAQRDQQERPGGPAGRQRSRFVIEDADGSRRRREVEMDELEIQKGLLQLSKGLEFLHESAGLVHGNLTPEAIYVNAKSDWKLAGLSFAGPPDGAEGHQSLPPIALSEVLYQDHRLPQSVQLNLDYSSPDFVLDNNVTTSADIFSLGLVIIALYNFPHTSPFQTGGNQSTYKRLFSSESTTPSARNEFLSSRPLPKELKQTLPQVLARRPAQRLTAREFQQSAYFDNILVNTIRFLDALPAKTSSEKAQFMRGLGRVMPQFPTSVLGKKVLIALLEEMKDRELLSLVLQNIFQIIKTIPSGRRVFPEKVMPVLKEVFVTKSSTQDRDSNREAGLMVTIENMDLIVENCSGKEFKDDVLPIINLAMDSTTHSLVDATLKCLPSILPVLDFSTIKNDLFPCVASVFTKTSSLGIKVSGLEALLTLCGGSPEEPSSAGDDLSGILHEEKKVKASTGTALDKYTVQEKVVPLIKAIKTREPGVMMAALNLLRQIGKVADTDFLALDVLPIVWSFSLGPLLDLQQFKSFMDLIKSLSSRIEREQTRKLQELSATNRSSDARSINTPSKAANGFSGSNTASANDEDFERLVLGKPAPAASKPSAQVPAFSWSSANLPPNPASRPITPDTSLSSFPSLQPANNNRAHLEPTPSAWPIQQQQQQQQQQRIISNPSLTTTSVLSNPQIPPSRTPLNLPFQPSNQQASSMYTIPPPNPSPFTPAIPKPPSPNLNPNLATPSLYWGGAGLNPPNNAPPPFVQAPGQIRNGNEQKSGLDKYQSLL</sequence>
<evidence type="ECO:0000313" key="4">
    <source>
        <dbReference type="Proteomes" id="UP000606974"/>
    </source>
</evidence>
<dbReference type="InterPro" id="IPR011009">
    <property type="entry name" value="Kinase-like_dom_sf"/>
</dbReference>
<feature type="compositionally biased region" description="Polar residues" evidence="1">
    <location>
        <begin position="815"/>
        <end position="826"/>
    </location>
</feature>
<dbReference type="Pfam" id="PF00069">
    <property type="entry name" value="Pkinase"/>
    <property type="match status" value="1"/>
</dbReference>
<dbReference type="SUPFAM" id="SSF48371">
    <property type="entry name" value="ARM repeat"/>
    <property type="match status" value="1"/>
</dbReference>